<dbReference type="OrthoDB" id="10544412at2759"/>
<gene>
    <name evidence="1" type="ORF">L596_028156</name>
</gene>
<dbReference type="Proteomes" id="UP000298663">
    <property type="component" value="Unassembled WGS sequence"/>
</dbReference>
<sequence length="116" mass="12768">MIFVTSPLCPDSGFNSPSCSKSLSLPCFSCGCDSRAFRRLEFSSPPLTMERGTQTDSPDTFSSETAAFIARSLADMGDRFEMEYMGLNGFIDFIEDPAPVPNALDCLVTWISQLWS</sequence>
<comment type="caution">
    <text evidence="1">The sequence shown here is derived from an EMBL/GenBank/DDBJ whole genome shotgun (WGS) entry which is preliminary data.</text>
</comment>
<reference evidence="1 2" key="2">
    <citation type="journal article" date="2019" name="G3 (Bethesda)">
        <title>Hybrid Assembly of the Genome of the Entomopathogenic Nematode Steinernema carpocapsae Identifies the X-Chromosome.</title>
        <authorList>
            <person name="Serra L."/>
            <person name="Macchietto M."/>
            <person name="Macias-Munoz A."/>
            <person name="McGill C.J."/>
            <person name="Rodriguez I.M."/>
            <person name="Rodriguez B."/>
            <person name="Murad R."/>
            <person name="Mortazavi A."/>
        </authorList>
    </citation>
    <scope>NUCLEOTIDE SEQUENCE [LARGE SCALE GENOMIC DNA]</scope>
    <source>
        <strain evidence="1 2">ALL</strain>
    </source>
</reference>
<proteinExistence type="predicted"/>
<keyword evidence="2" id="KW-1185">Reference proteome</keyword>
<dbReference type="EMBL" id="AZBU02000011">
    <property type="protein sequence ID" value="TKR60981.1"/>
    <property type="molecule type" value="Genomic_DNA"/>
</dbReference>
<accession>A0A4U5LXL3</accession>
<evidence type="ECO:0000313" key="2">
    <source>
        <dbReference type="Proteomes" id="UP000298663"/>
    </source>
</evidence>
<organism evidence="1 2">
    <name type="scientific">Steinernema carpocapsae</name>
    <name type="common">Entomopathogenic nematode</name>
    <dbReference type="NCBI Taxonomy" id="34508"/>
    <lineage>
        <taxon>Eukaryota</taxon>
        <taxon>Metazoa</taxon>
        <taxon>Ecdysozoa</taxon>
        <taxon>Nematoda</taxon>
        <taxon>Chromadorea</taxon>
        <taxon>Rhabditida</taxon>
        <taxon>Tylenchina</taxon>
        <taxon>Panagrolaimomorpha</taxon>
        <taxon>Strongyloidoidea</taxon>
        <taxon>Steinernematidae</taxon>
        <taxon>Steinernema</taxon>
    </lineage>
</organism>
<evidence type="ECO:0000313" key="1">
    <source>
        <dbReference type="EMBL" id="TKR60981.1"/>
    </source>
</evidence>
<dbReference type="AlphaFoldDB" id="A0A4U5LXL3"/>
<name>A0A4U5LXL3_STECR</name>
<protein>
    <submittedName>
        <fullName evidence="1">Uncharacterized protein</fullName>
    </submittedName>
</protein>
<reference evidence="1 2" key="1">
    <citation type="journal article" date="2015" name="Genome Biol.">
        <title>Comparative genomics of Steinernema reveals deeply conserved gene regulatory networks.</title>
        <authorList>
            <person name="Dillman A.R."/>
            <person name="Macchietto M."/>
            <person name="Porter C.F."/>
            <person name="Rogers A."/>
            <person name="Williams B."/>
            <person name="Antoshechkin I."/>
            <person name="Lee M.M."/>
            <person name="Goodwin Z."/>
            <person name="Lu X."/>
            <person name="Lewis E.E."/>
            <person name="Goodrich-Blair H."/>
            <person name="Stock S.P."/>
            <person name="Adams B.J."/>
            <person name="Sternberg P.W."/>
            <person name="Mortazavi A."/>
        </authorList>
    </citation>
    <scope>NUCLEOTIDE SEQUENCE [LARGE SCALE GENOMIC DNA]</scope>
    <source>
        <strain evidence="1 2">ALL</strain>
    </source>
</reference>